<organism evidence="3 4">
    <name type="scientific">Sorghum bicolor</name>
    <name type="common">Sorghum</name>
    <name type="synonym">Sorghum vulgare</name>
    <dbReference type="NCBI Taxonomy" id="4558"/>
    <lineage>
        <taxon>Eukaryota</taxon>
        <taxon>Viridiplantae</taxon>
        <taxon>Streptophyta</taxon>
        <taxon>Embryophyta</taxon>
        <taxon>Tracheophyta</taxon>
        <taxon>Spermatophyta</taxon>
        <taxon>Magnoliopsida</taxon>
        <taxon>Liliopsida</taxon>
        <taxon>Poales</taxon>
        <taxon>Poaceae</taxon>
        <taxon>PACMAD clade</taxon>
        <taxon>Panicoideae</taxon>
        <taxon>Andropogonodae</taxon>
        <taxon>Andropogoneae</taxon>
        <taxon>Sorghinae</taxon>
        <taxon>Sorghum</taxon>
    </lineage>
</organism>
<sequence>MEATSSTHPEPDVPPPPWHVVPHLDGGHDGLPVVDPWSTSFLVVDPWSIDLLMVDPWSTTQIQQRSDRLHLAGDDSPSPIPSMEGGSICTLMAPPTHVSPLFPLSCLCSRFCGVATVYLICFSCCSFIVAIICFFVFQLLYLNVAAAFFEMLKYVSVTSISCCSSCFMLLQ</sequence>
<dbReference type="EMBL" id="CM000764">
    <property type="protein sequence ID" value="OQU83507.1"/>
    <property type="molecule type" value="Genomic_DNA"/>
</dbReference>
<dbReference type="Gramene" id="OQU83507">
    <property type="protein sequence ID" value="OQU83507"/>
    <property type="gene ID" value="SORBI_3005G128550"/>
</dbReference>
<proteinExistence type="predicted"/>
<protein>
    <submittedName>
        <fullName evidence="3">Uncharacterized protein</fullName>
    </submittedName>
</protein>
<evidence type="ECO:0000256" key="2">
    <source>
        <dbReference type="SAM" id="Phobius"/>
    </source>
</evidence>
<accession>A0A1Z5RIL3</accession>
<evidence type="ECO:0000313" key="3">
    <source>
        <dbReference type="EMBL" id="OQU83507.1"/>
    </source>
</evidence>
<feature type="transmembrane region" description="Helical" evidence="2">
    <location>
        <begin position="117"/>
        <end position="139"/>
    </location>
</feature>
<keyword evidence="2" id="KW-0472">Membrane</keyword>
<keyword evidence="2" id="KW-1133">Transmembrane helix</keyword>
<dbReference type="InParanoid" id="A0A1Z5RIL3"/>
<feature type="region of interest" description="Disordered" evidence="1">
    <location>
        <begin position="1"/>
        <end position="21"/>
    </location>
</feature>
<reference evidence="3 4" key="1">
    <citation type="journal article" date="2009" name="Nature">
        <title>The Sorghum bicolor genome and the diversification of grasses.</title>
        <authorList>
            <person name="Paterson A.H."/>
            <person name="Bowers J.E."/>
            <person name="Bruggmann R."/>
            <person name="Dubchak I."/>
            <person name="Grimwood J."/>
            <person name="Gundlach H."/>
            <person name="Haberer G."/>
            <person name="Hellsten U."/>
            <person name="Mitros T."/>
            <person name="Poliakov A."/>
            <person name="Schmutz J."/>
            <person name="Spannagl M."/>
            <person name="Tang H."/>
            <person name="Wang X."/>
            <person name="Wicker T."/>
            <person name="Bharti A.K."/>
            <person name="Chapman J."/>
            <person name="Feltus F.A."/>
            <person name="Gowik U."/>
            <person name="Grigoriev I.V."/>
            <person name="Lyons E."/>
            <person name="Maher C.A."/>
            <person name="Martis M."/>
            <person name="Narechania A."/>
            <person name="Otillar R.P."/>
            <person name="Penning B.W."/>
            <person name="Salamov A.A."/>
            <person name="Wang Y."/>
            <person name="Zhang L."/>
            <person name="Carpita N.C."/>
            <person name="Freeling M."/>
            <person name="Gingle A.R."/>
            <person name="Hash C.T."/>
            <person name="Keller B."/>
            <person name="Klein P."/>
            <person name="Kresovich S."/>
            <person name="McCann M.C."/>
            <person name="Ming R."/>
            <person name="Peterson D.G."/>
            <person name="Mehboob-ur-Rahman"/>
            <person name="Ware D."/>
            <person name="Westhoff P."/>
            <person name="Mayer K.F."/>
            <person name="Messing J."/>
            <person name="Rokhsar D.S."/>
        </authorList>
    </citation>
    <scope>NUCLEOTIDE SEQUENCE [LARGE SCALE GENOMIC DNA]</scope>
    <source>
        <strain evidence="4">cv. BTx623</strain>
    </source>
</reference>
<evidence type="ECO:0000256" key="1">
    <source>
        <dbReference type="SAM" id="MobiDB-lite"/>
    </source>
</evidence>
<dbReference type="AlphaFoldDB" id="A0A1Z5RIL3"/>
<keyword evidence="2" id="KW-0812">Transmembrane</keyword>
<name>A0A1Z5RIL3_SORBI</name>
<reference evidence="4" key="2">
    <citation type="journal article" date="2018" name="Plant J.">
        <title>The Sorghum bicolor reference genome: improved assembly, gene annotations, a transcriptome atlas, and signatures of genome organization.</title>
        <authorList>
            <person name="McCormick R.F."/>
            <person name="Truong S.K."/>
            <person name="Sreedasyam A."/>
            <person name="Jenkins J."/>
            <person name="Shu S."/>
            <person name="Sims D."/>
            <person name="Kennedy M."/>
            <person name="Amirebrahimi M."/>
            <person name="Weers B.D."/>
            <person name="McKinley B."/>
            <person name="Mattison A."/>
            <person name="Morishige D.T."/>
            <person name="Grimwood J."/>
            <person name="Schmutz J."/>
            <person name="Mullet J.E."/>
        </authorList>
    </citation>
    <scope>NUCLEOTIDE SEQUENCE [LARGE SCALE GENOMIC DNA]</scope>
    <source>
        <strain evidence="4">cv. BTx623</strain>
    </source>
</reference>
<keyword evidence="4" id="KW-1185">Reference proteome</keyword>
<gene>
    <name evidence="3" type="ORF">SORBI_3005G128550</name>
</gene>
<evidence type="ECO:0000313" key="4">
    <source>
        <dbReference type="Proteomes" id="UP000000768"/>
    </source>
</evidence>
<dbReference type="Proteomes" id="UP000000768">
    <property type="component" value="Chromosome 5"/>
</dbReference>